<dbReference type="InterPro" id="IPR011701">
    <property type="entry name" value="MFS"/>
</dbReference>
<reference evidence="7" key="1">
    <citation type="journal article" date="2020" name="Stud. Mycol.">
        <title>101 Dothideomycetes genomes: a test case for predicting lifestyles and emergence of pathogens.</title>
        <authorList>
            <person name="Haridas S."/>
            <person name="Albert R."/>
            <person name="Binder M."/>
            <person name="Bloem J."/>
            <person name="Labutti K."/>
            <person name="Salamov A."/>
            <person name="Andreopoulos B."/>
            <person name="Baker S."/>
            <person name="Barry K."/>
            <person name="Bills G."/>
            <person name="Bluhm B."/>
            <person name="Cannon C."/>
            <person name="Castanera R."/>
            <person name="Culley D."/>
            <person name="Daum C."/>
            <person name="Ezra D."/>
            <person name="Gonzalez J."/>
            <person name="Henrissat B."/>
            <person name="Kuo A."/>
            <person name="Liang C."/>
            <person name="Lipzen A."/>
            <person name="Lutzoni F."/>
            <person name="Magnuson J."/>
            <person name="Mondo S."/>
            <person name="Nolan M."/>
            <person name="Ohm R."/>
            <person name="Pangilinan J."/>
            <person name="Park H.-J."/>
            <person name="Ramirez L."/>
            <person name="Alfaro M."/>
            <person name="Sun H."/>
            <person name="Tritt A."/>
            <person name="Yoshinaga Y."/>
            <person name="Zwiers L.-H."/>
            <person name="Turgeon B."/>
            <person name="Goodwin S."/>
            <person name="Spatafora J."/>
            <person name="Crous P."/>
            <person name="Grigoriev I."/>
        </authorList>
    </citation>
    <scope>NUCLEOTIDE SEQUENCE</scope>
    <source>
        <strain evidence="7">CBS 123094</strain>
    </source>
</reference>
<dbReference type="InterPro" id="IPR005829">
    <property type="entry name" value="Sugar_transporter_CS"/>
</dbReference>
<feature type="transmembrane region" description="Helical" evidence="5">
    <location>
        <begin position="75"/>
        <end position="96"/>
    </location>
</feature>
<gene>
    <name evidence="7" type="ORF">P154DRAFT_617027</name>
</gene>
<feature type="transmembrane region" description="Helical" evidence="5">
    <location>
        <begin position="231"/>
        <end position="252"/>
    </location>
</feature>
<evidence type="ECO:0000256" key="3">
    <source>
        <dbReference type="ARBA" id="ARBA00022989"/>
    </source>
</evidence>
<feature type="domain" description="Major facilitator superfamily (MFS) profile" evidence="6">
    <location>
        <begin position="77"/>
        <end position="504"/>
    </location>
</feature>
<feature type="transmembrane region" description="Helical" evidence="5">
    <location>
        <begin position="386"/>
        <end position="406"/>
    </location>
</feature>
<dbReference type="PANTHER" id="PTHR23502">
    <property type="entry name" value="MAJOR FACILITATOR SUPERFAMILY"/>
    <property type="match status" value="1"/>
</dbReference>
<dbReference type="PROSITE" id="PS00216">
    <property type="entry name" value="SUGAR_TRANSPORT_1"/>
    <property type="match status" value="1"/>
</dbReference>
<comment type="subcellular location">
    <subcellularLocation>
        <location evidence="1">Membrane</location>
        <topology evidence="1">Multi-pass membrane protein</topology>
    </subcellularLocation>
</comment>
<dbReference type="PROSITE" id="PS50850">
    <property type="entry name" value="MFS"/>
    <property type="match status" value="1"/>
</dbReference>
<dbReference type="PANTHER" id="PTHR23502:SF60">
    <property type="entry name" value="MAJOR FACILITATOR SUPERFAMILY (MFS) PROFILE DOMAIN-CONTAINING PROTEIN-RELATED"/>
    <property type="match status" value="1"/>
</dbReference>
<proteinExistence type="predicted"/>
<dbReference type="EMBL" id="ML977567">
    <property type="protein sequence ID" value="KAF2004481.1"/>
    <property type="molecule type" value="Genomic_DNA"/>
</dbReference>
<dbReference type="GO" id="GO:0022857">
    <property type="term" value="F:transmembrane transporter activity"/>
    <property type="evidence" value="ECO:0007669"/>
    <property type="project" value="InterPro"/>
</dbReference>
<dbReference type="CDD" id="cd17323">
    <property type="entry name" value="MFS_Tpo1_MDR_like"/>
    <property type="match status" value="1"/>
</dbReference>
<dbReference type="InterPro" id="IPR020846">
    <property type="entry name" value="MFS_dom"/>
</dbReference>
<feature type="transmembrane region" description="Helical" evidence="5">
    <location>
        <begin position="455"/>
        <end position="473"/>
    </location>
</feature>
<keyword evidence="4 5" id="KW-0472">Membrane</keyword>
<dbReference type="Gene3D" id="1.20.1250.20">
    <property type="entry name" value="MFS general substrate transporter like domains"/>
    <property type="match status" value="1"/>
</dbReference>
<feature type="transmembrane region" description="Helical" evidence="5">
    <location>
        <begin position="108"/>
        <end position="131"/>
    </location>
</feature>
<dbReference type="GO" id="GO:0140115">
    <property type="term" value="P:export across plasma membrane"/>
    <property type="evidence" value="ECO:0007669"/>
    <property type="project" value="UniProtKB-ARBA"/>
</dbReference>
<organism evidence="7 8">
    <name type="scientific">Amniculicola lignicola CBS 123094</name>
    <dbReference type="NCBI Taxonomy" id="1392246"/>
    <lineage>
        <taxon>Eukaryota</taxon>
        <taxon>Fungi</taxon>
        <taxon>Dikarya</taxon>
        <taxon>Ascomycota</taxon>
        <taxon>Pezizomycotina</taxon>
        <taxon>Dothideomycetes</taxon>
        <taxon>Pleosporomycetidae</taxon>
        <taxon>Pleosporales</taxon>
        <taxon>Amniculicolaceae</taxon>
        <taxon>Amniculicola</taxon>
    </lineage>
</organism>
<sequence length="516" mass="56371">MLNFDTNGTIEKREVVAAMVKPNPQMSLSNEEFSKLEKRAMDEIISPQNGNPKFVSWDSESDPSNPLNWPEGRKWFVTILTSFGGLITLMSGPMLAPALGAIGKDLEISAADATMTMSIYVLAFAFGPMILAPCSEVWGRRPIWILGSAWYVLWNTVCGFSNSKDLLIIGRLLSGLGASAEFAVSGPIAADIWRAKDRGKSMAVRSFFPLLGPALGPIVGGVMTETTSWRWLFWVLSILDTAVLLLFIISLPETHTPTLLSRKAASLRKSTNENYCTPEDITSPTLIHRLQVGLLRPLRLLVLEPVIYLTAFLQAYQFGILYIVHSTFATLWIDRYEQPTAASGLHYLAIVVGCMIGAIGGGWATDRIWAILKKEHGGRTKPENRVPILLPGIIMLPVGLLWYGWAAQAQMHWIVPDIGIAIFGCGYMVGGTTISAYVVDAFLSHTASAGAASMFPRNIFAFGFPIFGPSLYAKLDYGFGNTLLAGIAIVVGFPATYVLWRFGEQLRAGGKGIEQN</sequence>
<accession>A0A6A5WWG2</accession>
<dbReference type="AlphaFoldDB" id="A0A6A5WWG2"/>
<feature type="transmembrane region" description="Helical" evidence="5">
    <location>
        <begin position="202"/>
        <end position="219"/>
    </location>
</feature>
<dbReference type="SUPFAM" id="SSF103473">
    <property type="entry name" value="MFS general substrate transporter"/>
    <property type="match status" value="1"/>
</dbReference>
<dbReference type="Proteomes" id="UP000799779">
    <property type="component" value="Unassembled WGS sequence"/>
</dbReference>
<evidence type="ECO:0000256" key="1">
    <source>
        <dbReference type="ARBA" id="ARBA00004141"/>
    </source>
</evidence>
<feature type="transmembrane region" description="Helical" evidence="5">
    <location>
        <begin position="418"/>
        <end position="443"/>
    </location>
</feature>
<name>A0A6A5WWG2_9PLEO</name>
<protein>
    <submittedName>
        <fullName evidence="7">MFS multidrug transporter</fullName>
    </submittedName>
</protein>
<keyword evidence="8" id="KW-1185">Reference proteome</keyword>
<keyword evidence="3 5" id="KW-1133">Transmembrane helix</keyword>
<feature type="transmembrane region" description="Helical" evidence="5">
    <location>
        <begin position="479"/>
        <end position="500"/>
    </location>
</feature>
<dbReference type="GO" id="GO:0042908">
    <property type="term" value="P:xenobiotic transport"/>
    <property type="evidence" value="ECO:0007669"/>
    <property type="project" value="UniProtKB-ARBA"/>
</dbReference>
<dbReference type="OrthoDB" id="6770063at2759"/>
<evidence type="ECO:0000313" key="8">
    <source>
        <dbReference type="Proteomes" id="UP000799779"/>
    </source>
</evidence>
<feature type="transmembrane region" description="Helical" evidence="5">
    <location>
        <begin position="306"/>
        <end position="325"/>
    </location>
</feature>
<evidence type="ECO:0000259" key="6">
    <source>
        <dbReference type="PROSITE" id="PS50850"/>
    </source>
</evidence>
<evidence type="ECO:0000256" key="4">
    <source>
        <dbReference type="ARBA" id="ARBA00023136"/>
    </source>
</evidence>
<dbReference type="Pfam" id="PF07690">
    <property type="entry name" value="MFS_1"/>
    <property type="match status" value="1"/>
</dbReference>
<dbReference type="InterPro" id="IPR036259">
    <property type="entry name" value="MFS_trans_sf"/>
</dbReference>
<evidence type="ECO:0000256" key="2">
    <source>
        <dbReference type="ARBA" id="ARBA00022692"/>
    </source>
</evidence>
<evidence type="ECO:0000256" key="5">
    <source>
        <dbReference type="SAM" id="Phobius"/>
    </source>
</evidence>
<feature type="transmembrane region" description="Helical" evidence="5">
    <location>
        <begin position="345"/>
        <end position="365"/>
    </location>
</feature>
<keyword evidence="2 5" id="KW-0812">Transmembrane</keyword>
<evidence type="ECO:0000313" key="7">
    <source>
        <dbReference type="EMBL" id="KAF2004481.1"/>
    </source>
</evidence>
<dbReference type="GO" id="GO:0016020">
    <property type="term" value="C:membrane"/>
    <property type="evidence" value="ECO:0007669"/>
    <property type="project" value="UniProtKB-SubCell"/>
</dbReference>